<name>A0A073AWY5_9PSEU</name>
<evidence type="ECO:0000259" key="1">
    <source>
        <dbReference type="PROSITE" id="PS51384"/>
    </source>
</evidence>
<reference evidence="2 3" key="1">
    <citation type="submission" date="2014-06" db="EMBL/GenBank/DDBJ databases">
        <title>Saccharopolyspora rectivirgula DSM-43113 Genome sequencing.</title>
        <authorList>
            <person name="Barrera C."/>
            <person name="Millon L."/>
            <person name="Rognon B."/>
            <person name="Zaugg C."/>
            <person name="Monod M."/>
        </authorList>
    </citation>
    <scope>NUCLEOTIDE SEQUENCE [LARGE SCALE GENOMIC DNA]</scope>
    <source>
        <strain evidence="2 3">DSM 43113</strain>
    </source>
</reference>
<dbReference type="CDD" id="cd06193">
    <property type="entry name" value="siderophore_interacting"/>
    <property type="match status" value="1"/>
</dbReference>
<evidence type="ECO:0000313" key="2">
    <source>
        <dbReference type="EMBL" id="KEI43846.1"/>
    </source>
</evidence>
<proteinExistence type="predicted"/>
<dbReference type="InterPro" id="IPR039261">
    <property type="entry name" value="FNR_nucleotide-bd"/>
</dbReference>
<dbReference type="GO" id="GO:0016491">
    <property type="term" value="F:oxidoreductase activity"/>
    <property type="evidence" value="ECO:0007669"/>
    <property type="project" value="InterPro"/>
</dbReference>
<dbReference type="Proteomes" id="UP000031419">
    <property type="component" value="Unassembled WGS sequence"/>
</dbReference>
<dbReference type="eggNOG" id="COG2375">
    <property type="taxonomic scope" value="Bacteria"/>
</dbReference>
<dbReference type="InterPro" id="IPR013113">
    <property type="entry name" value="SIP_FAD-bd"/>
</dbReference>
<dbReference type="InterPro" id="IPR017927">
    <property type="entry name" value="FAD-bd_FR_type"/>
</dbReference>
<dbReference type="SUPFAM" id="SSF63380">
    <property type="entry name" value="Riboflavin synthase domain-like"/>
    <property type="match status" value="1"/>
</dbReference>
<feature type="domain" description="FAD-binding FR-type" evidence="1">
    <location>
        <begin position="14"/>
        <end position="140"/>
    </location>
</feature>
<sequence length="279" mass="30602">MTITTYPATAVEAFRLFDVEVVAASRLSPNMVRLTFAGPELEHMTSGGLDQRIKLVFPAEGQSEVVVPSGPRPLRAMRELPVHLRPRLRTYTVSAFRPRQEQLDVDFVLHGEGPGASFAMRAVPGDRLLIYAPNAEYPHGSRLSGVEYRMDALQGRTLLVGDETALPAIGAILRELPVGVHAKVFAEIPEEDDALPLPSAADVELHWLPREGAPGTAVEKAVRAADLSGADWYAWVAGEANMVTGVRRHLVSERGWSRDAVTFMGYWRQGRSEDDPQAD</sequence>
<dbReference type="STRING" id="28042.GU90_12715"/>
<dbReference type="PANTHER" id="PTHR30157:SF0">
    <property type="entry name" value="NADPH-DEPENDENT FERRIC-CHELATE REDUCTASE"/>
    <property type="match status" value="1"/>
</dbReference>
<protein>
    <recommendedName>
        <fullName evidence="1">FAD-binding FR-type domain-containing protein</fullName>
    </recommendedName>
</protein>
<dbReference type="Gene3D" id="2.40.30.10">
    <property type="entry name" value="Translation factors"/>
    <property type="match status" value="1"/>
</dbReference>
<accession>A0A073AWY5</accession>
<dbReference type="EMBL" id="JNVU01000031">
    <property type="protein sequence ID" value="KEI43846.1"/>
    <property type="molecule type" value="Genomic_DNA"/>
</dbReference>
<dbReference type="InterPro" id="IPR007037">
    <property type="entry name" value="SIP_rossman_dom"/>
</dbReference>
<dbReference type="PROSITE" id="PS51384">
    <property type="entry name" value="FAD_FR"/>
    <property type="match status" value="1"/>
</dbReference>
<keyword evidence="3" id="KW-1185">Reference proteome</keyword>
<organism evidence="2 3">
    <name type="scientific">Saccharopolyspora rectivirgula</name>
    <dbReference type="NCBI Taxonomy" id="28042"/>
    <lineage>
        <taxon>Bacteria</taxon>
        <taxon>Bacillati</taxon>
        <taxon>Actinomycetota</taxon>
        <taxon>Actinomycetes</taxon>
        <taxon>Pseudonocardiales</taxon>
        <taxon>Pseudonocardiaceae</taxon>
        <taxon>Saccharopolyspora</taxon>
    </lineage>
</organism>
<dbReference type="OrthoDB" id="3291337at2"/>
<dbReference type="Pfam" id="PF08021">
    <property type="entry name" value="FAD_binding_9"/>
    <property type="match status" value="1"/>
</dbReference>
<dbReference type="InterPro" id="IPR039374">
    <property type="entry name" value="SIP_fam"/>
</dbReference>
<dbReference type="InterPro" id="IPR017938">
    <property type="entry name" value="Riboflavin_synthase-like_b-brl"/>
</dbReference>
<dbReference type="AlphaFoldDB" id="A0A073AWY5"/>
<evidence type="ECO:0000313" key="3">
    <source>
        <dbReference type="Proteomes" id="UP000031419"/>
    </source>
</evidence>
<gene>
    <name evidence="2" type="ORF">GU90_12715</name>
</gene>
<dbReference type="Pfam" id="PF04954">
    <property type="entry name" value="SIP"/>
    <property type="match status" value="1"/>
</dbReference>
<comment type="caution">
    <text evidence="2">The sequence shown here is derived from an EMBL/GenBank/DDBJ whole genome shotgun (WGS) entry which is preliminary data.</text>
</comment>
<dbReference type="Gene3D" id="3.40.50.80">
    <property type="entry name" value="Nucleotide-binding domain of ferredoxin-NADP reductase (FNR) module"/>
    <property type="match status" value="1"/>
</dbReference>
<dbReference type="PANTHER" id="PTHR30157">
    <property type="entry name" value="FERRIC REDUCTASE, NADPH-DEPENDENT"/>
    <property type="match status" value="1"/>
</dbReference>
<dbReference type="RefSeq" id="WP_029721110.1">
    <property type="nucleotide sequence ID" value="NZ_JAJUIW010000014.1"/>
</dbReference>